<feature type="compositionally biased region" description="Low complexity" evidence="1">
    <location>
        <begin position="15"/>
        <end position="41"/>
    </location>
</feature>
<feature type="non-terminal residue" evidence="2">
    <location>
        <position position="1"/>
    </location>
</feature>
<dbReference type="HOGENOM" id="CLU_1982332_0_0_1"/>
<feature type="region of interest" description="Disordered" evidence="1">
    <location>
        <begin position="1"/>
        <end position="97"/>
    </location>
</feature>
<sequence length="137" mass="14772">RPVQTDSSCRATFHSPLSPLQPQTSLPTATTTTDPSPAATTPSPPPPRNTSSSSTLSGLSAGVGVAAVSAPSSSSCEDVTPKQQPDRSTSPFRQKVRTSRRLRLQECICSKSRRRRGGTESVWWRARDGIECRSYEI</sequence>
<feature type="compositionally biased region" description="Polar residues" evidence="1">
    <location>
        <begin position="81"/>
        <end position="92"/>
    </location>
</feature>
<feature type="compositionally biased region" description="Low complexity" evidence="1">
    <location>
        <begin position="49"/>
        <end position="75"/>
    </location>
</feature>
<reference evidence="2" key="1">
    <citation type="journal article" date="2014" name="PLoS Genet.">
        <title>Signature Gene Expression Reveals Novel Clues to the Molecular Mechanisms of Dimorphic Transition in Penicillium marneffei.</title>
        <authorList>
            <person name="Yang E."/>
            <person name="Wang G."/>
            <person name="Cai J."/>
            <person name="Woo P.C."/>
            <person name="Lau S.K."/>
            <person name="Yuen K.-Y."/>
            <person name="Chow W.-N."/>
            <person name="Lin X."/>
        </authorList>
    </citation>
    <scope>NUCLEOTIDE SEQUENCE [LARGE SCALE GENOMIC DNA]</scope>
    <source>
        <strain evidence="2">PM1</strain>
    </source>
</reference>
<proteinExistence type="predicted"/>
<gene>
    <name evidence="2" type="ORF">GQ26_0160840</name>
</gene>
<organism evidence="2">
    <name type="scientific">Talaromyces marneffei PM1</name>
    <dbReference type="NCBI Taxonomy" id="1077442"/>
    <lineage>
        <taxon>Eukaryota</taxon>
        <taxon>Fungi</taxon>
        <taxon>Dikarya</taxon>
        <taxon>Ascomycota</taxon>
        <taxon>Pezizomycotina</taxon>
        <taxon>Eurotiomycetes</taxon>
        <taxon>Eurotiomycetidae</taxon>
        <taxon>Eurotiales</taxon>
        <taxon>Trichocomaceae</taxon>
        <taxon>Talaromyces</taxon>
        <taxon>Talaromyces sect. Talaromyces</taxon>
    </lineage>
</organism>
<accession>A0A093VAQ7</accession>
<protein>
    <submittedName>
        <fullName evidence="2">Uncharacterized protein</fullName>
    </submittedName>
</protein>
<dbReference type="EMBL" id="JPOX01000016">
    <property type="protein sequence ID" value="KFX47034.1"/>
    <property type="molecule type" value="Genomic_DNA"/>
</dbReference>
<comment type="caution">
    <text evidence="2">The sequence shown here is derived from an EMBL/GenBank/DDBJ whole genome shotgun (WGS) entry which is preliminary data.</text>
</comment>
<dbReference type="AlphaFoldDB" id="A0A093VAQ7"/>
<feature type="compositionally biased region" description="Polar residues" evidence="1">
    <location>
        <begin position="1"/>
        <end position="10"/>
    </location>
</feature>
<evidence type="ECO:0000313" key="2">
    <source>
        <dbReference type="EMBL" id="KFX47034.1"/>
    </source>
</evidence>
<evidence type="ECO:0000256" key="1">
    <source>
        <dbReference type="SAM" id="MobiDB-lite"/>
    </source>
</evidence>
<name>A0A093VAQ7_TALMA</name>